<protein>
    <submittedName>
        <fullName evidence="1">Uncharacterized protein</fullName>
    </submittedName>
</protein>
<sequence>MIGDTTYNIIRQALESVQSPVRGMAIDIIDYDGAMYVYCIYQDNLSDKSDADQQRFAEWLIERAEIATKLSGVTVSIEKRESMEAPNE</sequence>
<name>A0A2D1A2G4_9CAUD</name>
<organism evidence="1 2">
    <name type="scientific">Rhodococcus phage Trina</name>
    <dbReference type="NCBI Taxonomy" id="2027905"/>
    <lineage>
        <taxon>Viruses</taxon>
        <taxon>Duplodnaviria</taxon>
        <taxon>Heunggongvirae</taxon>
        <taxon>Uroviricota</taxon>
        <taxon>Caudoviricetes</taxon>
        <taxon>Trinavirus</taxon>
        <taxon>Trinavirus trina</taxon>
    </lineage>
</organism>
<evidence type="ECO:0000313" key="2">
    <source>
        <dbReference type="Proteomes" id="UP000231419"/>
    </source>
</evidence>
<gene>
    <name evidence="1" type="ORF">SEA_TRINA_223</name>
</gene>
<keyword evidence="2" id="KW-1185">Reference proteome</keyword>
<proteinExistence type="predicted"/>
<evidence type="ECO:0000313" key="1">
    <source>
        <dbReference type="EMBL" id="ASZ75002.1"/>
    </source>
</evidence>
<dbReference type="EMBL" id="MF668286">
    <property type="protein sequence ID" value="ASZ75002.1"/>
    <property type="molecule type" value="Genomic_DNA"/>
</dbReference>
<reference evidence="2" key="1">
    <citation type="submission" date="2017-08" db="EMBL/GenBank/DDBJ databases">
        <authorList>
            <person name="de Groot N.N."/>
        </authorList>
    </citation>
    <scope>NUCLEOTIDE SEQUENCE [LARGE SCALE GENOMIC DNA]</scope>
</reference>
<dbReference type="Proteomes" id="UP000231419">
    <property type="component" value="Segment"/>
</dbReference>
<accession>A0A2D1A2G4</accession>